<dbReference type="InterPro" id="IPR001787">
    <property type="entry name" value="Ribosomal_bL21"/>
</dbReference>
<organism evidence="8 9">
    <name type="scientific">Candidatus Nealsonbacteria bacterium CG11_big_fil_rev_8_21_14_0_20_35_11</name>
    <dbReference type="NCBI Taxonomy" id="1974713"/>
    <lineage>
        <taxon>Bacteria</taxon>
        <taxon>Candidatus Nealsoniibacteriota</taxon>
    </lineage>
</organism>
<dbReference type="PROSITE" id="PS01169">
    <property type="entry name" value="RIBOSOMAL_L21"/>
    <property type="match status" value="1"/>
</dbReference>
<dbReference type="InterPro" id="IPR036164">
    <property type="entry name" value="bL21-like_sf"/>
</dbReference>
<evidence type="ECO:0000256" key="2">
    <source>
        <dbReference type="ARBA" id="ARBA00022730"/>
    </source>
</evidence>
<dbReference type="NCBIfam" id="TIGR00061">
    <property type="entry name" value="L21"/>
    <property type="match status" value="2"/>
</dbReference>
<evidence type="ECO:0000256" key="4">
    <source>
        <dbReference type="ARBA" id="ARBA00022980"/>
    </source>
</evidence>
<evidence type="ECO:0000256" key="6">
    <source>
        <dbReference type="HAMAP-Rule" id="MF_01363"/>
    </source>
</evidence>
<evidence type="ECO:0000256" key="5">
    <source>
        <dbReference type="ARBA" id="ARBA00023274"/>
    </source>
</evidence>
<dbReference type="AlphaFoldDB" id="A0A2H0MZZ5"/>
<evidence type="ECO:0000313" key="9">
    <source>
        <dbReference type="Proteomes" id="UP000231139"/>
    </source>
</evidence>
<name>A0A2H0MZZ5_9BACT</name>
<evidence type="ECO:0000256" key="1">
    <source>
        <dbReference type="ARBA" id="ARBA00008563"/>
    </source>
</evidence>
<dbReference type="GO" id="GO:0005737">
    <property type="term" value="C:cytoplasm"/>
    <property type="evidence" value="ECO:0007669"/>
    <property type="project" value="UniProtKB-ARBA"/>
</dbReference>
<dbReference type="EMBL" id="PCWK01000047">
    <property type="protein sequence ID" value="PIR02233.1"/>
    <property type="molecule type" value="Genomic_DNA"/>
</dbReference>
<proteinExistence type="inferred from homology"/>
<evidence type="ECO:0000256" key="7">
    <source>
        <dbReference type="RuleBase" id="RU000562"/>
    </source>
</evidence>
<dbReference type="InterPro" id="IPR018258">
    <property type="entry name" value="Ribosomal_bL21_CS"/>
</dbReference>
<dbReference type="InterPro" id="IPR028909">
    <property type="entry name" value="bL21-like"/>
</dbReference>
<comment type="subunit">
    <text evidence="6">Part of the 50S ribosomal subunit. Contacts protein L20.</text>
</comment>
<comment type="caution">
    <text evidence="8">The sequence shown here is derived from an EMBL/GenBank/DDBJ whole genome shotgun (WGS) entry which is preliminary data.</text>
</comment>
<dbReference type="Proteomes" id="UP000231139">
    <property type="component" value="Unassembled WGS sequence"/>
</dbReference>
<keyword evidence="4 6" id="KW-0689">Ribosomal protein</keyword>
<comment type="function">
    <text evidence="6 7">This protein binds to 23S rRNA in the presence of protein L20.</text>
</comment>
<dbReference type="GO" id="GO:0005840">
    <property type="term" value="C:ribosome"/>
    <property type="evidence" value="ECO:0007669"/>
    <property type="project" value="UniProtKB-KW"/>
</dbReference>
<keyword evidence="3 6" id="KW-0694">RNA-binding</keyword>
<evidence type="ECO:0000313" key="8">
    <source>
        <dbReference type="EMBL" id="PIR02233.1"/>
    </source>
</evidence>
<protein>
    <recommendedName>
        <fullName evidence="6">Large ribosomal subunit protein bL21</fullName>
    </recommendedName>
</protein>
<evidence type="ECO:0000256" key="3">
    <source>
        <dbReference type="ARBA" id="ARBA00022884"/>
    </source>
</evidence>
<reference evidence="8 9" key="1">
    <citation type="submission" date="2017-09" db="EMBL/GenBank/DDBJ databases">
        <title>Depth-based differentiation of microbial function through sediment-hosted aquifers and enrichment of novel symbionts in the deep terrestrial subsurface.</title>
        <authorList>
            <person name="Probst A.J."/>
            <person name="Ladd B."/>
            <person name="Jarett J.K."/>
            <person name="Geller-Mcgrath D.E."/>
            <person name="Sieber C.M."/>
            <person name="Emerson J.B."/>
            <person name="Anantharaman K."/>
            <person name="Thomas B.C."/>
            <person name="Malmstrom R."/>
            <person name="Stieglmeier M."/>
            <person name="Klingl A."/>
            <person name="Woyke T."/>
            <person name="Ryan C.M."/>
            <person name="Banfield J.F."/>
        </authorList>
    </citation>
    <scope>NUCLEOTIDE SEQUENCE [LARGE SCALE GENOMIC DNA]</scope>
    <source>
        <strain evidence="8">CG11_big_fil_rev_8_21_14_0_20_35_11</strain>
    </source>
</reference>
<dbReference type="SUPFAM" id="SSF141091">
    <property type="entry name" value="L21p-like"/>
    <property type="match status" value="1"/>
</dbReference>
<dbReference type="GO" id="GO:0019843">
    <property type="term" value="F:rRNA binding"/>
    <property type="evidence" value="ECO:0007669"/>
    <property type="project" value="UniProtKB-UniRule"/>
</dbReference>
<comment type="similarity">
    <text evidence="1 6 7">Belongs to the bacterial ribosomal protein bL21 family.</text>
</comment>
<dbReference type="Pfam" id="PF00829">
    <property type="entry name" value="Ribosomal_L21p"/>
    <property type="match status" value="2"/>
</dbReference>
<keyword evidence="2 6" id="KW-0699">rRNA-binding</keyword>
<dbReference type="PANTHER" id="PTHR21349">
    <property type="entry name" value="50S RIBOSOMAL PROTEIN L21"/>
    <property type="match status" value="1"/>
</dbReference>
<keyword evidence="5 6" id="KW-0687">Ribonucleoprotein</keyword>
<accession>A0A2H0MZZ5</accession>
<gene>
    <name evidence="6" type="primary">rplU</name>
    <name evidence="8" type="ORF">COV62_02090</name>
</gene>
<dbReference type="GO" id="GO:0006412">
    <property type="term" value="P:translation"/>
    <property type="evidence" value="ECO:0007669"/>
    <property type="project" value="UniProtKB-UniRule"/>
</dbReference>
<dbReference type="GO" id="GO:0003735">
    <property type="term" value="F:structural constituent of ribosome"/>
    <property type="evidence" value="ECO:0007669"/>
    <property type="project" value="InterPro"/>
</dbReference>
<sequence length="125" mass="14142">MFAIIRTGGKQYVVSPGDKIKIEKLDAKEEKEIAFKEVLLVEKNKSSTRAKLGAGLVQHRNKFSGAGKLEIGTPLVKGAKVIGKVLKQDKHKKVIIFKYKSKKRYKLKKGHRQPFSEIEILKIEI</sequence>
<dbReference type="PANTHER" id="PTHR21349:SF0">
    <property type="entry name" value="LARGE RIBOSOMAL SUBUNIT PROTEIN BL21M"/>
    <property type="match status" value="1"/>
</dbReference>
<dbReference type="HAMAP" id="MF_01363">
    <property type="entry name" value="Ribosomal_bL21"/>
    <property type="match status" value="1"/>
</dbReference>
<dbReference type="GO" id="GO:1990904">
    <property type="term" value="C:ribonucleoprotein complex"/>
    <property type="evidence" value="ECO:0007669"/>
    <property type="project" value="UniProtKB-KW"/>
</dbReference>